<keyword evidence="3" id="KW-1185">Reference proteome</keyword>
<organism evidence="2 3">
    <name type="scientific">Aspergillus chevalieri</name>
    <name type="common">Eurotium chevalieri</name>
    <dbReference type="NCBI Taxonomy" id="182096"/>
    <lineage>
        <taxon>Eukaryota</taxon>
        <taxon>Fungi</taxon>
        <taxon>Dikarya</taxon>
        <taxon>Ascomycota</taxon>
        <taxon>Pezizomycotina</taxon>
        <taxon>Eurotiomycetes</taxon>
        <taxon>Eurotiomycetidae</taxon>
        <taxon>Eurotiales</taxon>
        <taxon>Aspergillaceae</taxon>
        <taxon>Aspergillus</taxon>
        <taxon>Aspergillus subgen. Aspergillus</taxon>
    </lineage>
</organism>
<feature type="signal peptide" evidence="1">
    <location>
        <begin position="1"/>
        <end position="19"/>
    </location>
</feature>
<evidence type="ECO:0000313" key="3">
    <source>
        <dbReference type="Proteomes" id="UP000637239"/>
    </source>
</evidence>
<name>A0A7R7VPS9_ASPCH</name>
<reference evidence="2" key="2">
    <citation type="submission" date="2021-02" db="EMBL/GenBank/DDBJ databases">
        <title>Aspergillus chevalieri M1 genome sequence.</title>
        <authorList>
            <person name="Kadooka C."/>
            <person name="Mori K."/>
            <person name="Futagami T."/>
        </authorList>
    </citation>
    <scope>NUCLEOTIDE SEQUENCE</scope>
    <source>
        <strain evidence="2">M1</strain>
    </source>
</reference>
<proteinExistence type="predicted"/>
<evidence type="ECO:0000313" key="2">
    <source>
        <dbReference type="EMBL" id="BCR88541.1"/>
    </source>
</evidence>
<reference evidence="2" key="1">
    <citation type="submission" date="2021-01" db="EMBL/GenBank/DDBJ databases">
        <authorList>
            <consortium name="Aspergillus chevalieri M1 genome sequencing consortium"/>
            <person name="Kazuki M."/>
            <person name="Futagami T."/>
        </authorList>
    </citation>
    <scope>NUCLEOTIDE SEQUENCE</scope>
    <source>
        <strain evidence="2">M1</strain>
    </source>
</reference>
<sequence>MDFFLLFLVFFSPLLLVLAWFAFSRVRRHFEDESTRPAFGRSYLRTMAQTGGAMSEQIELQDMLEDSNHEE</sequence>
<dbReference type="KEGG" id="ache:ACHE_41105A"/>
<evidence type="ECO:0000256" key="1">
    <source>
        <dbReference type="SAM" id="SignalP"/>
    </source>
</evidence>
<gene>
    <name evidence="2" type="ORF">ACHE_41105A</name>
</gene>
<accession>A0A7R7VPS9</accession>
<dbReference type="Proteomes" id="UP000637239">
    <property type="component" value="Chromosome 4"/>
</dbReference>
<feature type="chain" id="PRO_5031236737" evidence="1">
    <location>
        <begin position="20"/>
        <end position="71"/>
    </location>
</feature>
<dbReference type="EMBL" id="AP024419">
    <property type="protein sequence ID" value="BCR88541.1"/>
    <property type="molecule type" value="Genomic_DNA"/>
</dbReference>
<dbReference type="AlphaFoldDB" id="A0A7R7VPS9"/>
<protein>
    <submittedName>
        <fullName evidence="2">Uncharacterized protein</fullName>
    </submittedName>
</protein>
<dbReference type="RefSeq" id="XP_043137063.1">
    <property type="nucleotide sequence ID" value="XM_043279378.1"/>
</dbReference>
<keyword evidence="1" id="KW-0732">Signal</keyword>
<dbReference type="GeneID" id="66982899"/>